<dbReference type="Gene3D" id="3.40.50.2300">
    <property type="match status" value="1"/>
</dbReference>
<evidence type="ECO:0000313" key="5">
    <source>
        <dbReference type="Proteomes" id="UP000199438"/>
    </source>
</evidence>
<proteinExistence type="predicted"/>
<dbReference type="PANTHER" id="PTHR37299">
    <property type="entry name" value="TRANSCRIPTIONAL REGULATOR-RELATED"/>
    <property type="match status" value="1"/>
</dbReference>
<organism evidence="4 5">
    <name type="scientific">Zunongwangia mangrovi</name>
    <dbReference type="NCBI Taxonomy" id="1334022"/>
    <lineage>
        <taxon>Bacteria</taxon>
        <taxon>Pseudomonadati</taxon>
        <taxon>Bacteroidota</taxon>
        <taxon>Flavobacteriia</taxon>
        <taxon>Flavobacteriales</taxon>
        <taxon>Flavobacteriaceae</taxon>
        <taxon>Zunongwangia</taxon>
    </lineage>
</organism>
<name>A0A1I1L906_9FLAO</name>
<dbReference type="EMBL" id="FOKV01000007">
    <property type="protein sequence ID" value="SFC69445.1"/>
    <property type="molecule type" value="Genomic_DNA"/>
</dbReference>
<dbReference type="GO" id="GO:0003677">
    <property type="term" value="F:DNA binding"/>
    <property type="evidence" value="ECO:0007669"/>
    <property type="project" value="InterPro"/>
</dbReference>
<evidence type="ECO:0000256" key="1">
    <source>
        <dbReference type="PROSITE-ProRule" id="PRU00169"/>
    </source>
</evidence>
<dbReference type="SMART" id="SM00850">
    <property type="entry name" value="LytTR"/>
    <property type="match status" value="1"/>
</dbReference>
<dbReference type="GO" id="GO:0000156">
    <property type="term" value="F:phosphorelay response regulator activity"/>
    <property type="evidence" value="ECO:0007669"/>
    <property type="project" value="InterPro"/>
</dbReference>
<dbReference type="InterPro" id="IPR046947">
    <property type="entry name" value="LytR-like"/>
</dbReference>
<keyword evidence="1" id="KW-0597">Phosphoprotein</keyword>
<evidence type="ECO:0000259" key="2">
    <source>
        <dbReference type="PROSITE" id="PS50110"/>
    </source>
</evidence>
<keyword evidence="5" id="KW-1185">Reference proteome</keyword>
<feature type="domain" description="Response regulatory" evidence="2">
    <location>
        <begin position="11"/>
        <end position="125"/>
    </location>
</feature>
<evidence type="ECO:0000313" key="4">
    <source>
        <dbReference type="EMBL" id="SFC69445.1"/>
    </source>
</evidence>
<dbReference type="RefSeq" id="WP_175487055.1">
    <property type="nucleotide sequence ID" value="NZ_FOKV01000007.1"/>
</dbReference>
<dbReference type="InterPro" id="IPR007492">
    <property type="entry name" value="LytTR_DNA-bd_dom"/>
</dbReference>
<dbReference type="Pfam" id="PF04397">
    <property type="entry name" value="LytTR"/>
    <property type="match status" value="1"/>
</dbReference>
<dbReference type="PANTHER" id="PTHR37299:SF1">
    <property type="entry name" value="STAGE 0 SPORULATION PROTEIN A HOMOLOG"/>
    <property type="match status" value="1"/>
</dbReference>
<dbReference type="PROSITE" id="PS50110">
    <property type="entry name" value="RESPONSE_REGULATORY"/>
    <property type="match status" value="1"/>
</dbReference>
<feature type="modified residue" description="4-aspartylphosphate" evidence="1">
    <location>
        <position position="61"/>
    </location>
</feature>
<dbReference type="PROSITE" id="PS50930">
    <property type="entry name" value="HTH_LYTTR"/>
    <property type="match status" value="1"/>
</dbReference>
<dbReference type="Gene3D" id="2.40.50.1020">
    <property type="entry name" value="LytTr DNA-binding domain"/>
    <property type="match status" value="1"/>
</dbReference>
<protein>
    <submittedName>
        <fullName evidence="4">Two component transcriptional regulator, LytTR family</fullName>
    </submittedName>
</protein>
<gene>
    <name evidence="4" type="ORF">SAMN04487907_107106</name>
</gene>
<dbReference type="InterPro" id="IPR011006">
    <property type="entry name" value="CheY-like_superfamily"/>
</dbReference>
<sequence>MDLESKKDYLRVLIVEDNYASLAMLSDILKTNFGFEICAVSTLKEASDKVVSFLPELLILDINLPDGNSIDFLENLYQQGYPEFKVIFTTAYANYAVDAFKLSALDFLLKPIAPQNLIKSVEKVLKNISAENYRKQLETLFLNERQKQNKKIVLKTQDDIHIVSLKDIIQAQSDNNYTLFHLANTKNVLVSKSLKKFENELSKYGFLRVHQSHLINSAHIASYNRKKQFVLLSEGVEVPVSQNKKHLLLNFFNEF</sequence>
<evidence type="ECO:0000259" key="3">
    <source>
        <dbReference type="PROSITE" id="PS50930"/>
    </source>
</evidence>
<dbReference type="AlphaFoldDB" id="A0A1I1L906"/>
<dbReference type="STRING" id="1334022.SAMN04487907_107106"/>
<dbReference type="InterPro" id="IPR001789">
    <property type="entry name" value="Sig_transdc_resp-reg_receiver"/>
</dbReference>
<dbReference type="SUPFAM" id="SSF52172">
    <property type="entry name" value="CheY-like"/>
    <property type="match status" value="1"/>
</dbReference>
<reference evidence="5" key="1">
    <citation type="submission" date="2016-10" db="EMBL/GenBank/DDBJ databases">
        <authorList>
            <person name="Varghese N."/>
            <person name="Submissions S."/>
        </authorList>
    </citation>
    <scope>NUCLEOTIDE SEQUENCE [LARGE SCALE GENOMIC DNA]</scope>
    <source>
        <strain evidence="5">DSM 24499</strain>
    </source>
</reference>
<accession>A0A1I1L906</accession>
<dbReference type="Proteomes" id="UP000199438">
    <property type="component" value="Unassembled WGS sequence"/>
</dbReference>
<feature type="domain" description="HTH LytTR-type" evidence="3">
    <location>
        <begin position="152"/>
        <end position="241"/>
    </location>
</feature>
<dbReference type="Pfam" id="PF00072">
    <property type="entry name" value="Response_reg"/>
    <property type="match status" value="1"/>
</dbReference>
<dbReference type="SMART" id="SM00448">
    <property type="entry name" value="REC"/>
    <property type="match status" value="1"/>
</dbReference>